<proteinExistence type="predicted"/>
<accession>A0A6J5L025</accession>
<evidence type="ECO:0000313" key="1">
    <source>
        <dbReference type="EMBL" id="CAB4126895.1"/>
    </source>
</evidence>
<organism evidence="1">
    <name type="scientific">uncultured Caudovirales phage</name>
    <dbReference type="NCBI Taxonomy" id="2100421"/>
    <lineage>
        <taxon>Viruses</taxon>
        <taxon>Duplodnaviria</taxon>
        <taxon>Heunggongvirae</taxon>
        <taxon>Uroviricota</taxon>
        <taxon>Caudoviricetes</taxon>
        <taxon>Peduoviridae</taxon>
        <taxon>Maltschvirus</taxon>
        <taxon>Maltschvirus maltsch</taxon>
    </lineage>
</organism>
<reference evidence="1" key="1">
    <citation type="submission" date="2020-04" db="EMBL/GenBank/DDBJ databases">
        <authorList>
            <person name="Chiriac C."/>
            <person name="Salcher M."/>
            <person name="Ghai R."/>
            <person name="Kavagutti S V."/>
        </authorList>
    </citation>
    <scope>NUCLEOTIDE SEQUENCE</scope>
</reference>
<protein>
    <submittedName>
        <fullName evidence="1">Uncharacterized protein</fullName>
    </submittedName>
</protein>
<name>A0A6J5L025_9CAUD</name>
<dbReference type="EMBL" id="LR796206">
    <property type="protein sequence ID" value="CAB4126895.1"/>
    <property type="molecule type" value="Genomic_DNA"/>
</dbReference>
<gene>
    <name evidence="1" type="ORF">UFOVP77_31</name>
</gene>
<sequence length="54" mass="5993">MPYTAKQHRLFEAAAHNPSVAKAHGMSQADAKRMAGEGVKKKKVPWHAILKKIK</sequence>